<dbReference type="InterPro" id="IPR001383">
    <property type="entry name" value="Ribosomal_bL28_bact-type"/>
</dbReference>
<accession>A0A7C6A7Q9</accession>
<dbReference type="EMBL" id="DRZX01000215">
    <property type="protein sequence ID" value="HHS49079.1"/>
    <property type="molecule type" value="Genomic_DNA"/>
</dbReference>
<reference evidence="6" key="1">
    <citation type="journal article" date="2020" name="mSystems">
        <title>Genome- and Community-Level Interaction Insights into Carbon Utilization and Element Cycling Functions of Hydrothermarchaeota in Hydrothermal Sediment.</title>
        <authorList>
            <person name="Zhou Z."/>
            <person name="Liu Y."/>
            <person name="Xu W."/>
            <person name="Pan J."/>
            <person name="Luo Z.H."/>
            <person name="Li M."/>
        </authorList>
    </citation>
    <scope>NUCLEOTIDE SEQUENCE [LARGE SCALE GENOMIC DNA]</scope>
    <source>
        <strain evidence="6">SpSt-1135</strain>
    </source>
</reference>
<dbReference type="PANTHER" id="PTHR39080">
    <property type="entry name" value="50S RIBOSOMAL PROTEIN L28"/>
    <property type="match status" value="1"/>
</dbReference>
<evidence type="ECO:0000256" key="4">
    <source>
        <dbReference type="ARBA" id="ARBA00035174"/>
    </source>
</evidence>
<dbReference type="GO" id="GO:0006412">
    <property type="term" value="P:translation"/>
    <property type="evidence" value="ECO:0007669"/>
    <property type="project" value="UniProtKB-UniRule"/>
</dbReference>
<comment type="caution">
    <text evidence="6">The sequence shown here is derived from an EMBL/GenBank/DDBJ whole genome shotgun (WGS) entry which is preliminary data.</text>
</comment>
<dbReference type="Gene3D" id="2.30.170.40">
    <property type="entry name" value="Ribosomal protein L28/L24"/>
    <property type="match status" value="1"/>
</dbReference>
<dbReference type="InterPro" id="IPR026569">
    <property type="entry name" value="Ribosomal_bL28"/>
</dbReference>
<dbReference type="HAMAP" id="MF_00373">
    <property type="entry name" value="Ribosomal_bL28"/>
    <property type="match status" value="1"/>
</dbReference>
<dbReference type="AlphaFoldDB" id="A0A7C6A7Q9"/>
<protein>
    <recommendedName>
        <fullName evidence="4 5">Large ribosomal subunit protein bL28</fullName>
    </recommendedName>
</protein>
<dbReference type="GO" id="GO:0003735">
    <property type="term" value="F:structural constituent of ribosome"/>
    <property type="evidence" value="ECO:0007669"/>
    <property type="project" value="InterPro"/>
</dbReference>
<name>A0A7C6A7Q9_DESAE</name>
<dbReference type="PANTHER" id="PTHR39080:SF1">
    <property type="entry name" value="LARGE RIBOSOMAL SUBUNIT PROTEIN BL28A"/>
    <property type="match status" value="1"/>
</dbReference>
<evidence type="ECO:0000313" key="6">
    <source>
        <dbReference type="EMBL" id="HHS49079.1"/>
    </source>
</evidence>
<evidence type="ECO:0000256" key="1">
    <source>
        <dbReference type="ARBA" id="ARBA00008760"/>
    </source>
</evidence>
<dbReference type="InterPro" id="IPR037147">
    <property type="entry name" value="Ribosomal_bL28_sf"/>
</dbReference>
<dbReference type="GO" id="GO:0005840">
    <property type="term" value="C:ribosome"/>
    <property type="evidence" value="ECO:0007669"/>
    <property type="project" value="UniProtKB-KW"/>
</dbReference>
<dbReference type="NCBIfam" id="TIGR00009">
    <property type="entry name" value="L28"/>
    <property type="match status" value="1"/>
</dbReference>
<dbReference type="Gene3D" id="2.20.150.30">
    <property type="match status" value="1"/>
</dbReference>
<gene>
    <name evidence="5 6" type="primary">rpmB</name>
    <name evidence="6" type="ORF">ENM99_04410</name>
</gene>
<keyword evidence="3 5" id="KW-0687">Ribonucleoprotein</keyword>
<organism evidence="6">
    <name type="scientific">Desulfurella acetivorans</name>
    <dbReference type="NCBI Taxonomy" id="33002"/>
    <lineage>
        <taxon>Bacteria</taxon>
        <taxon>Pseudomonadati</taxon>
        <taxon>Campylobacterota</taxon>
        <taxon>Desulfurellia</taxon>
        <taxon>Desulfurellales</taxon>
        <taxon>Desulfurellaceae</taxon>
        <taxon>Desulfurella</taxon>
    </lineage>
</organism>
<dbReference type="InterPro" id="IPR050096">
    <property type="entry name" value="Bacterial_rp_bL28"/>
</dbReference>
<comment type="similarity">
    <text evidence="1 5">Belongs to the bacterial ribosomal protein bL28 family.</text>
</comment>
<proteinExistence type="inferred from homology"/>
<dbReference type="Proteomes" id="UP000886400">
    <property type="component" value="Unassembled WGS sequence"/>
</dbReference>
<evidence type="ECO:0000256" key="2">
    <source>
        <dbReference type="ARBA" id="ARBA00022980"/>
    </source>
</evidence>
<dbReference type="InterPro" id="IPR034704">
    <property type="entry name" value="Ribosomal_bL28/bL31-like_sf"/>
</dbReference>
<dbReference type="GO" id="GO:1990904">
    <property type="term" value="C:ribonucleoprotein complex"/>
    <property type="evidence" value="ECO:0007669"/>
    <property type="project" value="UniProtKB-KW"/>
</dbReference>
<evidence type="ECO:0000256" key="5">
    <source>
        <dbReference type="HAMAP-Rule" id="MF_00373"/>
    </source>
</evidence>
<sequence>MSRKCEICGKSVHVGNNVSHSNRKTKKVWYPNLQKVKVLQNGKPKKIIVCTTCLKSGKVEKAI</sequence>
<keyword evidence="2 5" id="KW-0689">Ribosomal protein</keyword>
<evidence type="ECO:0000256" key="3">
    <source>
        <dbReference type="ARBA" id="ARBA00023274"/>
    </source>
</evidence>
<dbReference type="SUPFAM" id="SSF143800">
    <property type="entry name" value="L28p-like"/>
    <property type="match status" value="1"/>
</dbReference>
<dbReference type="Pfam" id="PF00830">
    <property type="entry name" value="Ribosomal_L28"/>
    <property type="match status" value="1"/>
</dbReference>